<dbReference type="AlphaFoldDB" id="A0AAD7R3C0"/>
<keyword evidence="1" id="KW-0732">Signal</keyword>
<protein>
    <submittedName>
        <fullName evidence="2">Uncharacterized protein</fullName>
    </submittedName>
</protein>
<feature type="non-terminal residue" evidence="2">
    <location>
        <position position="1"/>
    </location>
</feature>
<dbReference type="EMBL" id="JAINUG010000910">
    <property type="protein sequence ID" value="KAJ8361738.1"/>
    <property type="molecule type" value="Genomic_DNA"/>
</dbReference>
<comment type="caution">
    <text evidence="2">The sequence shown here is derived from an EMBL/GenBank/DDBJ whole genome shotgun (WGS) entry which is preliminary data.</text>
</comment>
<name>A0AAD7R3C0_9TELE</name>
<evidence type="ECO:0000313" key="3">
    <source>
        <dbReference type="Proteomes" id="UP001221898"/>
    </source>
</evidence>
<sequence>MNNQSNRLKISRWVSALIMLHTLVYQCGSSERIAVAAVGSMTNVTVGRSILFP</sequence>
<reference evidence="2" key="1">
    <citation type="journal article" date="2023" name="Science">
        <title>Genome structures resolve the early diversification of teleost fishes.</title>
        <authorList>
            <person name="Parey E."/>
            <person name="Louis A."/>
            <person name="Montfort J."/>
            <person name="Bouchez O."/>
            <person name="Roques C."/>
            <person name="Iampietro C."/>
            <person name="Lluch J."/>
            <person name="Castinel A."/>
            <person name="Donnadieu C."/>
            <person name="Desvignes T."/>
            <person name="Floi Bucao C."/>
            <person name="Jouanno E."/>
            <person name="Wen M."/>
            <person name="Mejri S."/>
            <person name="Dirks R."/>
            <person name="Jansen H."/>
            <person name="Henkel C."/>
            <person name="Chen W.J."/>
            <person name="Zahm M."/>
            <person name="Cabau C."/>
            <person name="Klopp C."/>
            <person name="Thompson A.W."/>
            <person name="Robinson-Rechavi M."/>
            <person name="Braasch I."/>
            <person name="Lecointre G."/>
            <person name="Bobe J."/>
            <person name="Postlethwait J.H."/>
            <person name="Berthelot C."/>
            <person name="Roest Crollius H."/>
            <person name="Guiguen Y."/>
        </authorList>
    </citation>
    <scope>NUCLEOTIDE SEQUENCE</scope>
    <source>
        <strain evidence="2">NC1722</strain>
    </source>
</reference>
<dbReference type="Proteomes" id="UP001221898">
    <property type="component" value="Unassembled WGS sequence"/>
</dbReference>
<keyword evidence="3" id="KW-1185">Reference proteome</keyword>
<evidence type="ECO:0000256" key="1">
    <source>
        <dbReference type="SAM" id="SignalP"/>
    </source>
</evidence>
<feature type="chain" id="PRO_5042045409" evidence="1">
    <location>
        <begin position="30"/>
        <end position="53"/>
    </location>
</feature>
<accession>A0AAD7R3C0</accession>
<organism evidence="2 3">
    <name type="scientific">Aldrovandia affinis</name>
    <dbReference type="NCBI Taxonomy" id="143900"/>
    <lineage>
        <taxon>Eukaryota</taxon>
        <taxon>Metazoa</taxon>
        <taxon>Chordata</taxon>
        <taxon>Craniata</taxon>
        <taxon>Vertebrata</taxon>
        <taxon>Euteleostomi</taxon>
        <taxon>Actinopterygii</taxon>
        <taxon>Neopterygii</taxon>
        <taxon>Teleostei</taxon>
        <taxon>Notacanthiformes</taxon>
        <taxon>Halosauridae</taxon>
        <taxon>Aldrovandia</taxon>
    </lineage>
</organism>
<evidence type="ECO:0000313" key="2">
    <source>
        <dbReference type="EMBL" id="KAJ8361738.1"/>
    </source>
</evidence>
<proteinExistence type="predicted"/>
<feature type="signal peptide" evidence="1">
    <location>
        <begin position="1"/>
        <end position="29"/>
    </location>
</feature>
<gene>
    <name evidence="2" type="ORF">AAFF_G00429340</name>
</gene>